<dbReference type="Proteomes" id="UP000188637">
    <property type="component" value="Unassembled WGS sequence"/>
</dbReference>
<accession>A0ACC8XIP1</accession>
<gene>
    <name evidence="1" type="ORF">AN640_04315</name>
</gene>
<comment type="caution">
    <text evidence="1">The sequence shown here is derived from an EMBL/GenBank/DDBJ whole genome shotgun (WGS) entry which is preliminary data.</text>
</comment>
<name>A0ACC8XIP1_9FIRM</name>
<organism evidence="1 2">
    <name type="scientific">Candidatus Epulonipiscium fishelsonii</name>
    <dbReference type="NCBI Taxonomy" id="77094"/>
    <lineage>
        <taxon>Bacteria</taxon>
        <taxon>Bacillati</taxon>
        <taxon>Bacillota</taxon>
        <taxon>Clostridia</taxon>
        <taxon>Lachnospirales</taxon>
        <taxon>Lachnospiraceae</taxon>
        <taxon>Candidatus Epulonipiscium</taxon>
    </lineage>
</organism>
<evidence type="ECO:0000313" key="1">
    <source>
        <dbReference type="EMBL" id="ONI45616.1"/>
    </source>
</evidence>
<sequence length="503" mass="52902">MFMDFIDILAIFMNVTVIIQLLLGVIMGIVFGAIPGLNTIMALALALPLTYNMEMLPAIGFLIAVYCGGLSGGSIAAILLNIPGTSAVVTTTFDGYPMSIKGESMRALSLGIIASFIGGIISTIILSLLTSILASFALGFGPWEYFGAAVLSLALISTLIDGDLINGFIATFLGIFLAMVGTDPVESVARYTFGSTELTAGIDIIVVIIGVFALSEIIYNTNQNKTLKSISSNDFKFDKFLLALKETITLLPNIIISSVIGVILGILPGLGGGTASIMAYARAKMASKHKEEFGKGSAEGLVAPEAAKNAVSGGALIPAIALGVPGSAPVALIMSAFLIHGVTIGPMVLKEEPHILQGIIISLIIANIFMFLSQVILIKYFAMVITVPKYILYPIIAVFCVIGTFVISSSVFNVFLMLILAVVGILCSKNKIPTAPIIMGFTLGKTVETYFRKAMISFDGSFIDAYIGSPVGSVFVTLAIIIPIFVIVKRIIGANKKIKGASV</sequence>
<dbReference type="EMBL" id="LJHD01000052">
    <property type="protein sequence ID" value="ONI45616.1"/>
    <property type="molecule type" value="Genomic_DNA"/>
</dbReference>
<reference evidence="1" key="1">
    <citation type="submission" date="2016-08" db="EMBL/GenBank/DDBJ databases">
        <authorList>
            <person name="Ngugi D.K."/>
            <person name="Miyake S."/>
            <person name="Stingl U."/>
        </authorList>
    </citation>
    <scope>NUCLEOTIDE SEQUENCE</scope>
    <source>
        <strain evidence="1">SCG-D08WGA-EpuloA1</strain>
    </source>
</reference>
<proteinExistence type="predicted"/>
<protein>
    <submittedName>
        <fullName evidence="1">Uncharacterized protein</fullName>
    </submittedName>
</protein>
<keyword evidence="2" id="KW-1185">Reference proteome</keyword>
<evidence type="ECO:0000313" key="2">
    <source>
        <dbReference type="Proteomes" id="UP000188637"/>
    </source>
</evidence>